<geneLocation type="plasmid" evidence="1">
    <name>pCMC57_01</name>
</geneLocation>
<reference evidence="1" key="1">
    <citation type="submission" date="2024-07" db="EMBL/GenBank/DDBJ databases">
        <title>Complete genome sequences of cellulolytic bacteria, Kitasatospora sp. CMC57 and Streptomyces sp. CMC78, isolated from Japanese agricultural soil.</title>
        <authorList>
            <person name="Hashimoto T."/>
            <person name="Ito M."/>
            <person name="Iwamoto M."/>
            <person name="Fukahori D."/>
            <person name="Shoda T."/>
            <person name="Sakoda M."/>
            <person name="Morohoshi T."/>
            <person name="Mitsuboshi M."/>
            <person name="Nishizawa T."/>
        </authorList>
    </citation>
    <scope>NUCLEOTIDE SEQUENCE</scope>
    <source>
        <strain evidence="1">CMC57</strain>
        <plasmid evidence="1">pCMC57_01</plasmid>
    </source>
</reference>
<dbReference type="AlphaFoldDB" id="A0AB33KCA4"/>
<name>A0AB33KCA4_9ACTN</name>
<keyword evidence="1" id="KW-0614">Plasmid</keyword>
<dbReference type="RefSeq" id="WP_407992358.1">
    <property type="nucleotide sequence ID" value="NZ_AP035882.1"/>
</dbReference>
<protein>
    <submittedName>
        <fullName evidence="1">Uncharacterized protein</fullName>
    </submittedName>
</protein>
<dbReference type="KEGG" id="kic:KCMC57_64900"/>
<evidence type="ECO:0000313" key="1">
    <source>
        <dbReference type="EMBL" id="BFP50122.1"/>
    </source>
</evidence>
<dbReference type="EMBL" id="AP035882">
    <property type="protein sequence ID" value="BFP50122.1"/>
    <property type="molecule type" value="Genomic_DNA"/>
</dbReference>
<gene>
    <name evidence="1" type="ORF">KCMC57_64900</name>
</gene>
<proteinExistence type="predicted"/>
<accession>A0AB33KCA4</accession>
<sequence>MTDQRRDRIAAALSREDVNWGYHCAFSADPATCDMTTAYTDAVLAVVQPELDRLQAEVTATQNRTYTEGASGMREYAEALPDGDPRIPGLLDAAHVLLAARTFQES</sequence>
<organism evidence="1">
    <name type="scientific">Kitasatospora sp. CMC57</name>
    <dbReference type="NCBI Taxonomy" id="3231513"/>
    <lineage>
        <taxon>Bacteria</taxon>
        <taxon>Bacillati</taxon>
        <taxon>Actinomycetota</taxon>
        <taxon>Actinomycetes</taxon>
        <taxon>Kitasatosporales</taxon>
        <taxon>Streptomycetaceae</taxon>
        <taxon>Kitasatospora</taxon>
    </lineage>
</organism>